<dbReference type="STRING" id="743719.PaelaDRAFT_3282"/>
<dbReference type="AlphaFoldDB" id="G4HH21"/>
<name>G4HH21_9BACL</name>
<feature type="compositionally biased region" description="Polar residues" evidence="1">
    <location>
        <begin position="28"/>
        <end position="37"/>
    </location>
</feature>
<feature type="compositionally biased region" description="Basic and acidic residues" evidence="1">
    <location>
        <begin position="77"/>
        <end position="90"/>
    </location>
</feature>
<evidence type="ECO:0000313" key="2">
    <source>
        <dbReference type="EMBL" id="EHB63397.1"/>
    </source>
</evidence>
<organism evidence="2 3">
    <name type="scientific">Paenibacillus lactis 154</name>
    <dbReference type="NCBI Taxonomy" id="743719"/>
    <lineage>
        <taxon>Bacteria</taxon>
        <taxon>Bacillati</taxon>
        <taxon>Bacillota</taxon>
        <taxon>Bacilli</taxon>
        <taxon>Bacillales</taxon>
        <taxon>Paenibacillaceae</taxon>
        <taxon>Paenibacillus</taxon>
    </lineage>
</organism>
<feature type="compositionally biased region" description="Low complexity" evidence="1">
    <location>
        <begin position="12"/>
        <end position="23"/>
    </location>
</feature>
<protein>
    <submittedName>
        <fullName evidence="2">Uncharacterized protein</fullName>
    </submittedName>
</protein>
<feature type="region of interest" description="Disordered" evidence="1">
    <location>
        <begin position="1"/>
        <end position="61"/>
    </location>
</feature>
<dbReference type="EMBL" id="AGIP01000007">
    <property type="protein sequence ID" value="EHB63397.1"/>
    <property type="molecule type" value="Genomic_DNA"/>
</dbReference>
<feature type="region of interest" description="Disordered" evidence="1">
    <location>
        <begin position="77"/>
        <end position="112"/>
    </location>
</feature>
<reference evidence="2 3" key="1">
    <citation type="submission" date="2011-09" db="EMBL/GenBank/DDBJ databases">
        <title>The draft genome of Paenibacillus lactis 154.</title>
        <authorList>
            <consortium name="US DOE Joint Genome Institute (JGI-PGF)"/>
            <person name="Lucas S."/>
            <person name="Han J."/>
            <person name="Lapidus A."/>
            <person name="Cheng J.-F."/>
            <person name="Goodwin L."/>
            <person name="Pitluck S."/>
            <person name="Peters L."/>
            <person name="Land M.L."/>
            <person name="Hauser L."/>
            <person name="Siebers A."/>
            <person name="Thelen M."/>
            <person name="Hugenholtz P."/>
            <person name="Allgaier M."/>
            <person name="Woyke T.J."/>
        </authorList>
    </citation>
    <scope>NUCLEOTIDE SEQUENCE [LARGE SCALE GENOMIC DNA]</scope>
    <source>
        <strain evidence="2 3">154</strain>
    </source>
</reference>
<evidence type="ECO:0000256" key="1">
    <source>
        <dbReference type="SAM" id="MobiDB-lite"/>
    </source>
</evidence>
<evidence type="ECO:0000313" key="3">
    <source>
        <dbReference type="Proteomes" id="UP000003891"/>
    </source>
</evidence>
<dbReference type="Proteomes" id="UP000003891">
    <property type="component" value="Unassembled WGS sequence"/>
</dbReference>
<accession>G4HH21</accession>
<proteinExistence type="predicted"/>
<gene>
    <name evidence="2" type="ORF">PaelaDRAFT_3282</name>
</gene>
<sequence length="166" mass="17493">MVFTAAGQLFFSKSPSSSDSGGPPTSPIHTKSSNSANEEVALTARFRKPHRPTQDGLPHGGLISRAIRQYWMQRQVQERHGEQFPNDERAALTPGADTPAEDASTEVTSTEDTPAAVRLAAITPAEVPSAEVTLAAITPAAVTPALSCLHHSIIAASCQLPHGPHT</sequence>